<dbReference type="EC" id="1.8.1.9" evidence="4"/>
<dbReference type="InterPro" id="IPR036188">
    <property type="entry name" value="FAD/NAD-bd_sf"/>
</dbReference>
<dbReference type="PRINTS" id="PR00469">
    <property type="entry name" value="PNDRDTASEII"/>
</dbReference>
<dbReference type="PRINTS" id="PR00368">
    <property type="entry name" value="FADPNR"/>
</dbReference>
<evidence type="ECO:0000256" key="2">
    <source>
        <dbReference type="ARBA" id="ARBA00023002"/>
    </source>
</evidence>
<reference evidence="4 5" key="1">
    <citation type="submission" date="2019-05" db="EMBL/GenBank/DDBJ databases">
        <authorList>
            <consortium name="Pathogen Informatics"/>
        </authorList>
    </citation>
    <scope>NUCLEOTIDE SEQUENCE [LARGE SCALE GENOMIC DNA]</scope>
    <source>
        <strain evidence="4 5">NCTC503</strain>
    </source>
</reference>
<keyword evidence="1" id="KW-0285">Flavoprotein</keyword>
<dbReference type="InterPro" id="IPR023753">
    <property type="entry name" value="FAD/NAD-binding_dom"/>
</dbReference>
<dbReference type="EMBL" id="LR590481">
    <property type="protein sequence ID" value="VTQ83093.1"/>
    <property type="molecule type" value="Genomic_DNA"/>
</dbReference>
<dbReference type="KEGG" id="hhw:NCTC503_00287"/>
<dbReference type="InterPro" id="IPR050097">
    <property type="entry name" value="Ferredoxin-NADP_redctase_2"/>
</dbReference>
<dbReference type="GO" id="GO:0004791">
    <property type="term" value="F:thioredoxin-disulfide reductase (NADPH) activity"/>
    <property type="evidence" value="ECO:0007669"/>
    <property type="project" value="UniProtKB-EC"/>
</dbReference>
<proteinExistence type="predicted"/>
<dbReference type="Proteomes" id="UP000308489">
    <property type="component" value="Chromosome 1"/>
</dbReference>
<organism evidence="4 5">
    <name type="scientific">Hathewaya histolytica</name>
    <name type="common">Clostridium histolyticum</name>
    <dbReference type="NCBI Taxonomy" id="1498"/>
    <lineage>
        <taxon>Bacteria</taxon>
        <taxon>Bacillati</taxon>
        <taxon>Bacillota</taxon>
        <taxon>Clostridia</taxon>
        <taxon>Eubacteriales</taxon>
        <taxon>Clostridiaceae</taxon>
        <taxon>Hathewaya</taxon>
    </lineage>
</organism>
<evidence type="ECO:0000313" key="4">
    <source>
        <dbReference type="EMBL" id="VTQ83093.1"/>
    </source>
</evidence>
<gene>
    <name evidence="4" type="primary">trxB_1</name>
    <name evidence="4" type="ORF">NCTC503_00287</name>
</gene>
<feature type="domain" description="FAD/NAD(P)-binding" evidence="3">
    <location>
        <begin position="4"/>
        <end position="273"/>
    </location>
</feature>
<dbReference type="OrthoDB" id="9806179at2"/>
<dbReference type="RefSeq" id="WP_138209109.1">
    <property type="nucleotide sequence ID" value="NZ_CBCRUQ010000010.1"/>
</dbReference>
<dbReference type="SUPFAM" id="SSF51905">
    <property type="entry name" value="FAD/NAD(P)-binding domain"/>
    <property type="match status" value="2"/>
</dbReference>
<keyword evidence="2 4" id="KW-0560">Oxidoreductase</keyword>
<evidence type="ECO:0000313" key="5">
    <source>
        <dbReference type="Proteomes" id="UP000308489"/>
    </source>
</evidence>
<dbReference type="Pfam" id="PF07992">
    <property type="entry name" value="Pyr_redox_2"/>
    <property type="match status" value="1"/>
</dbReference>
<dbReference type="Gene3D" id="3.50.50.60">
    <property type="entry name" value="FAD/NAD(P)-binding domain"/>
    <property type="match status" value="2"/>
</dbReference>
<sequence>MKRYDVAIIGSGPAGLEAAINLKRKNRNFIFFGTEELSEKLVRAREINNYLGFHKISGIALKDNFKNHIESLGIEITKERIDNIYNMGEYYTLMSGDTTYEAKAIIIAVGANYGKPLINEENLHGKGVSYCAKCDAPLYGESTVAVIGYGKYSEEEANYIANMGAKVHYIPMYKNFGDHILNENIEIIRTKATEIVGEEIIEAVVFEDNSRLNIEGVFILKEVSDYADLVPGIELENGFIKVDRNMKTNLDGCFAAGDCTGRPYRYIVAAAEGLIASSKVVEYLDSVE</sequence>
<evidence type="ECO:0000256" key="1">
    <source>
        <dbReference type="ARBA" id="ARBA00022630"/>
    </source>
</evidence>
<accession>A0A4U9QZS0</accession>
<evidence type="ECO:0000259" key="3">
    <source>
        <dbReference type="Pfam" id="PF07992"/>
    </source>
</evidence>
<name>A0A4U9QZS0_HATHI</name>
<keyword evidence="5" id="KW-1185">Reference proteome</keyword>
<protein>
    <submittedName>
        <fullName evidence="4">Oxidoreductase, pyridine nucleotide-disulfide family</fullName>
        <ecNumber evidence="4">1.8.1.9</ecNumber>
    </submittedName>
</protein>
<dbReference type="AlphaFoldDB" id="A0A4U9QZS0"/>
<dbReference type="PANTHER" id="PTHR48105">
    <property type="entry name" value="THIOREDOXIN REDUCTASE 1-RELATED-RELATED"/>
    <property type="match status" value="1"/>
</dbReference>